<dbReference type="Gene3D" id="3.40.50.10300">
    <property type="entry name" value="CoaB-like"/>
    <property type="match status" value="1"/>
</dbReference>
<dbReference type="AlphaFoldDB" id="A0A4V5NYW0"/>
<keyword evidence="3 4" id="KW-0288">FMN</keyword>
<comment type="similarity">
    <text evidence="3 4">In the C-terminal section; belongs to the PPC synthetase family.</text>
</comment>
<dbReference type="HAMAP" id="MF_02225">
    <property type="entry name" value="CoaBC"/>
    <property type="match status" value="1"/>
</dbReference>
<evidence type="ECO:0000256" key="2">
    <source>
        <dbReference type="ARBA" id="ARBA00023239"/>
    </source>
</evidence>
<feature type="binding site" evidence="3">
    <location>
        <position position="324"/>
    </location>
    <ligand>
        <name>CTP</name>
        <dbReference type="ChEBI" id="CHEBI:37563"/>
    </ligand>
</feature>
<dbReference type="Pfam" id="PF02441">
    <property type="entry name" value="Flavoprotein"/>
    <property type="match status" value="1"/>
</dbReference>
<comment type="catalytic activity">
    <reaction evidence="3 4">
        <text>(R)-4'-phosphopantothenate + L-cysteine + CTP = N-[(R)-4-phosphopantothenoyl]-L-cysteine + CMP + diphosphate + H(+)</text>
        <dbReference type="Rhea" id="RHEA:19397"/>
        <dbReference type="ChEBI" id="CHEBI:10986"/>
        <dbReference type="ChEBI" id="CHEBI:15378"/>
        <dbReference type="ChEBI" id="CHEBI:33019"/>
        <dbReference type="ChEBI" id="CHEBI:35235"/>
        <dbReference type="ChEBI" id="CHEBI:37563"/>
        <dbReference type="ChEBI" id="CHEBI:59458"/>
        <dbReference type="ChEBI" id="CHEBI:60377"/>
        <dbReference type="EC" id="6.3.2.5"/>
    </reaction>
</comment>
<dbReference type="NCBIfam" id="TIGR00521">
    <property type="entry name" value="coaBC_dfp"/>
    <property type="match status" value="1"/>
</dbReference>
<feature type="domain" description="Flavoprotein" evidence="5">
    <location>
        <begin position="6"/>
        <end position="177"/>
    </location>
</feature>
<comment type="caution">
    <text evidence="3">Lacks conserved residue(s) required for the propagation of feature annotation.</text>
</comment>
<dbReference type="SUPFAM" id="SSF52507">
    <property type="entry name" value="Homo-oligomeric flavin-containing Cys decarboxylases, HFCD"/>
    <property type="match status" value="1"/>
</dbReference>
<comment type="pathway">
    <text evidence="3 4">Cofactor biosynthesis; coenzyme A biosynthesis; CoA from (R)-pantothenate: step 2/5.</text>
</comment>
<dbReference type="EC" id="6.3.2.5" evidence="3"/>
<evidence type="ECO:0000313" key="7">
    <source>
        <dbReference type="EMBL" id="TKC05727.1"/>
    </source>
</evidence>
<keyword evidence="8" id="KW-1185">Reference proteome</keyword>
<keyword evidence="2 3" id="KW-0456">Lyase</keyword>
<keyword evidence="1 3" id="KW-0210">Decarboxylase</keyword>
<dbReference type="GO" id="GO:0071513">
    <property type="term" value="C:phosphopantothenoylcysteine decarboxylase complex"/>
    <property type="evidence" value="ECO:0007669"/>
    <property type="project" value="TreeGrafter"/>
</dbReference>
<name>A0A4V5NYW0_9SPHI</name>
<dbReference type="EC" id="4.1.1.36" evidence="3"/>
<feature type="binding site" evidence="3">
    <location>
        <position position="289"/>
    </location>
    <ligand>
        <name>CTP</name>
        <dbReference type="ChEBI" id="CHEBI:37563"/>
    </ligand>
</feature>
<comment type="similarity">
    <text evidence="3 4">In the N-terminal section; belongs to the HFCD (homo-oligomeric flavin containing Cys decarboxylase) superfamily.</text>
</comment>
<dbReference type="InterPro" id="IPR035929">
    <property type="entry name" value="CoaB-like_sf"/>
</dbReference>
<reference evidence="7 8" key="1">
    <citation type="submission" date="2019-04" db="EMBL/GenBank/DDBJ databases">
        <title>Pedobacter sp. RP-3-22 sp. nov., isolated from Arctic soil.</title>
        <authorList>
            <person name="Dahal R.H."/>
            <person name="Kim D.-U."/>
        </authorList>
    </citation>
    <scope>NUCLEOTIDE SEQUENCE [LARGE SCALE GENOMIC DNA]</scope>
    <source>
        <strain evidence="7 8">RP-3-22</strain>
    </source>
</reference>
<feature type="region of interest" description="Phosphopantothenoylcysteine decarboxylase" evidence="3">
    <location>
        <begin position="1"/>
        <end position="190"/>
    </location>
</feature>
<keyword evidence="3 4" id="KW-0436">Ligase</keyword>
<gene>
    <name evidence="3 7" type="primary">coaBC</name>
    <name evidence="7" type="ORF">FA048_18620</name>
</gene>
<sequence length="400" mass="43238">MMLSNKNIILGVCGSIAAYKSALLVRSLIKAGANVKVILTADASNFITPLTLATLSKNPVYTQYFEAETGVWSNHVELGLWADYMVIAPASANTIGKMANGLCDNLLTAVYLSAKCPVYIAPAMDLDMWKHESTQENIEQLKGFGNTIIAPNKGELASGLFGEGRMAEPDEIVAFLNQEIKKSLPLLGKKVLVSAGPTYEAIDPVRFIGNHSSGKMGFAIANEMLALGADVTLITGPTTEKASSALNRIDVISAADMLTACNANFEQSDITVMSAAVADYTPVEVAYHKIKKKDDGLSINLKKTVDILAGLGKVKKEDQILVGFALETDQEEMYAKDKLHKKNLDLIILNSLNDKGAGFKTETNKITIFNRALVKTSFQTKSKREVAKDICAEILKLVNK</sequence>
<dbReference type="EMBL" id="SWBR01000005">
    <property type="protein sequence ID" value="TKC05727.1"/>
    <property type="molecule type" value="Genomic_DNA"/>
</dbReference>
<keyword evidence="3" id="KW-0511">Multifunctional enzyme</keyword>
<evidence type="ECO:0000259" key="6">
    <source>
        <dbReference type="Pfam" id="PF04127"/>
    </source>
</evidence>
<feature type="binding site" evidence="3">
    <location>
        <position position="279"/>
    </location>
    <ligand>
        <name>CTP</name>
        <dbReference type="ChEBI" id="CHEBI:37563"/>
    </ligand>
</feature>
<dbReference type="Proteomes" id="UP000309488">
    <property type="component" value="Unassembled WGS sequence"/>
</dbReference>
<comment type="cofactor">
    <cofactor evidence="3">
        <name>Mg(2+)</name>
        <dbReference type="ChEBI" id="CHEBI:18420"/>
    </cofactor>
</comment>
<dbReference type="PANTHER" id="PTHR14359">
    <property type="entry name" value="HOMO-OLIGOMERIC FLAVIN CONTAINING CYS DECARBOXYLASE FAMILY"/>
    <property type="match status" value="1"/>
</dbReference>
<dbReference type="InterPro" id="IPR003382">
    <property type="entry name" value="Flavoprotein"/>
</dbReference>
<protein>
    <recommendedName>
        <fullName evidence="3">Coenzyme A biosynthesis bifunctional protein CoaBC</fullName>
    </recommendedName>
    <alternativeName>
        <fullName evidence="3">DNA/pantothenate metabolism flavoprotein</fullName>
    </alternativeName>
    <alternativeName>
        <fullName evidence="3">Phosphopantothenoylcysteine synthetase/decarboxylase</fullName>
        <shortName evidence="3">PPCS-PPCDC</shortName>
    </alternativeName>
    <domain>
        <recommendedName>
            <fullName evidence="3">Phosphopantothenoylcysteine decarboxylase</fullName>
            <shortName evidence="3">PPC decarboxylase</shortName>
            <shortName evidence="3">PPC-DC</shortName>
            <ecNumber evidence="3">4.1.1.36</ecNumber>
        </recommendedName>
        <alternativeName>
            <fullName evidence="3">CoaC</fullName>
        </alternativeName>
    </domain>
    <domain>
        <recommendedName>
            <fullName evidence="3">Phosphopantothenate--cysteine ligase</fullName>
            <ecNumber evidence="3">6.3.2.5</ecNumber>
        </recommendedName>
        <alternativeName>
            <fullName evidence="3">CoaB</fullName>
        </alternativeName>
        <alternativeName>
            <fullName evidence="3">Phosphopantothenoylcysteine synthetase</fullName>
            <shortName evidence="3">PPC synthetase</shortName>
            <shortName evidence="3">PPC-S</shortName>
        </alternativeName>
    </domain>
</protein>
<comment type="catalytic activity">
    <reaction evidence="3 4">
        <text>N-[(R)-4-phosphopantothenoyl]-L-cysteine + H(+) = (R)-4'-phosphopantetheine + CO2</text>
        <dbReference type="Rhea" id="RHEA:16793"/>
        <dbReference type="ChEBI" id="CHEBI:15378"/>
        <dbReference type="ChEBI" id="CHEBI:16526"/>
        <dbReference type="ChEBI" id="CHEBI:59458"/>
        <dbReference type="ChEBI" id="CHEBI:61723"/>
        <dbReference type="EC" id="4.1.1.36"/>
    </reaction>
</comment>
<dbReference type="GO" id="GO:0046872">
    <property type="term" value="F:metal ion binding"/>
    <property type="evidence" value="ECO:0007669"/>
    <property type="project" value="UniProtKB-KW"/>
</dbReference>
<comment type="pathway">
    <text evidence="3 4">Cofactor biosynthesis; coenzyme A biosynthesis; CoA from (R)-pantothenate: step 3/5.</text>
</comment>
<dbReference type="SUPFAM" id="SSF102645">
    <property type="entry name" value="CoaB-like"/>
    <property type="match status" value="1"/>
</dbReference>
<proteinExistence type="inferred from homology"/>
<feature type="domain" description="DNA/pantothenate metabolism flavoprotein C-terminal" evidence="6">
    <location>
        <begin position="187"/>
        <end position="396"/>
    </location>
</feature>
<dbReference type="InterPro" id="IPR005252">
    <property type="entry name" value="CoaBC"/>
</dbReference>
<feature type="binding site" evidence="3">
    <location>
        <position position="342"/>
    </location>
    <ligand>
        <name>CTP</name>
        <dbReference type="ChEBI" id="CHEBI:37563"/>
    </ligand>
</feature>
<dbReference type="GO" id="GO:0010181">
    <property type="term" value="F:FMN binding"/>
    <property type="evidence" value="ECO:0007669"/>
    <property type="project" value="UniProtKB-UniRule"/>
</dbReference>
<dbReference type="PANTHER" id="PTHR14359:SF6">
    <property type="entry name" value="PHOSPHOPANTOTHENOYLCYSTEINE DECARBOXYLASE"/>
    <property type="match status" value="1"/>
</dbReference>
<feature type="binding site" evidence="3">
    <location>
        <position position="338"/>
    </location>
    <ligand>
        <name>CTP</name>
        <dbReference type="ChEBI" id="CHEBI:37563"/>
    </ligand>
</feature>
<comment type="caution">
    <text evidence="7">The sequence shown here is derived from an EMBL/GenBank/DDBJ whole genome shotgun (WGS) entry which is preliminary data.</text>
</comment>
<evidence type="ECO:0000256" key="1">
    <source>
        <dbReference type="ARBA" id="ARBA00022793"/>
    </source>
</evidence>
<evidence type="ECO:0000259" key="5">
    <source>
        <dbReference type="Pfam" id="PF02441"/>
    </source>
</evidence>
<dbReference type="UniPathway" id="UPA00241">
    <property type="reaction ID" value="UER00353"/>
</dbReference>
<dbReference type="Gene3D" id="3.40.50.1950">
    <property type="entry name" value="Flavin prenyltransferase-like"/>
    <property type="match status" value="1"/>
</dbReference>
<dbReference type="Pfam" id="PF04127">
    <property type="entry name" value="DFP"/>
    <property type="match status" value="1"/>
</dbReference>
<evidence type="ECO:0000256" key="3">
    <source>
        <dbReference type="HAMAP-Rule" id="MF_02225"/>
    </source>
</evidence>
<evidence type="ECO:0000256" key="4">
    <source>
        <dbReference type="RuleBase" id="RU364078"/>
    </source>
</evidence>
<comment type="cofactor">
    <cofactor evidence="3">
        <name>FMN</name>
        <dbReference type="ChEBI" id="CHEBI:58210"/>
    </cofactor>
    <text evidence="3">Binds 1 FMN per subunit.</text>
</comment>
<keyword evidence="3" id="KW-0460">Magnesium</keyword>
<evidence type="ECO:0000313" key="8">
    <source>
        <dbReference type="Proteomes" id="UP000309488"/>
    </source>
</evidence>
<organism evidence="7 8">
    <name type="scientific">Pedobacter polaris</name>
    <dbReference type="NCBI Taxonomy" id="2571273"/>
    <lineage>
        <taxon>Bacteria</taxon>
        <taxon>Pseudomonadati</taxon>
        <taxon>Bacteroidota</taxon>
        <taxon>Sphingobacteriia</taxon>
        <taxon>Sphingobacteriales</taxon>
        <taxon>Sphingobacteriaceae</taxon>
        <taxon>Pedobacter</taxon>
    </lineage>
</organism>
<dbReference type="GO" id="GO:0004633">
    <property type="term" value="F:phosphopantothenoylcysteine decarboxylase activity"/>
    <property type="evidence" value="ECO:0007669"/>
    <property type="project" value="UniProtKB-UniRule"/>
</dbReference>
<dbReference type="GO" id="GO:0015937">
    <property type="term" value="P:coenzyme A biosynthetic process"/>
    <property type="evidence" value="ECO:0007669"/>
    <property type="project" value="UniProtKB-UniRule"/>
</dbReference>
<comment type="function">
    <text evidence="3">Catalyzes two sequential steps in the biosynthesis of coenzyme A. In the first step cysteine is conjugated to 4'-phosphopantothenate to form 4-phosphopantothenoylcysteine. In the second step the latter compound is decarboxylated to form 4'-phosphopantotheine.</text>
</comment>
<dbReference type="GO" id="GO:0015941">
    <property type="term" value="P:pantothenate catabolic process"/>
    <property type="evidence" value="ECO:0007669"/>
    <property type="project" value="InterPro"/>
</dbReference>
<dbReference type="GO" id="GO:0004632">
    <property type="term" value="F:phosphopantothenate--cysteine ligase activity"/>
    <property type="evidence" value="ECO:0007669"/>
    <property type="project" value="UniProtKB-UniRule"/>
</dbReference>
<keyword evidence="3 4" id="KW-0285">Flavoprotein</keyword>
<dbReference type="InterPro" id="IPR007085">
    <property type="entry name" value="DNA/pantothenate-metab_flavo_C"/>
</dbReference>
<comment type="function">
    <text evidence="4">Catalyzes two steps in the biosynthesis of coenzyme A. In the first step cysteine is conjugated to 4'-phosphopantothenate to form 4-phosphopantothenoylcysteine, in the latter compound is decarboxylated to form 4'-phosphopantotheine.</text>
</comment>
<feature type="region of interest" description="Phosphopantothenate--cysteine ligase" evidence="3">
    <location>
        <begin position="191"/>
        <end position="400"/>
    </location>
</feature>
<dbReference type="OrthoDB" id="9802554at2"/>
<dbReference type="InterPro" id="IPR036551">
    <property type="entry name" value="Flavin_trans-like"/>
</dbReference>
<keyword evidence="3" id="KW-0479">Metal-binding</keyword>
<accession>A0A4V5NYW0</accession>